<evidence type="ECO:0000256" key="7">
    <source>
        <dbReference type="SAM" id="Phobius"/>
    </source>
</evidence>
<evidence type="ECO:0000256" key="1">
    <source>
        <dbReference type="ARBA" id="ARBA00004651"/>
    </source>
</evidence>
<dbReference type="PANTHER" id="PTHR30065:SF1">
    <property type="entry name" value="SURFACE PRESENTATION OF ANTIGENS PROTEIN SPAR"/>
    <property type="match status" value="1"/>
</dbReference>
<evidence type="ECO:0000313" key="9">
    <source>
        <dbReference type="Proteomes" id="UP000319908"/>
    </source>
</evidence>
<evidence type="ECO:0000256" key="6">
    <source>
        <dbReference type="ARBA" id="ARBA00023136"/>
    </source>
</evidence>
<evidence type="ECO:0000313" key="8">
    <source>
        <dbReference type="EMBL" id="TWU16251.1"/>
    </source>
</evidence>
<dbReference type="RefSeq" id="WP_146407942.1">
    <property type="nucleotide sequence ID" value="NZ_SJPU01000002.1"/>
</dbReference>
<dbReference type="AlphaFoldDB" id="A0A5C6BXQ7"/>
<feature type="transmembrane region" description="Helical" evidence="7">
    <location>
        <begin position="12"/>
        <end position="36"/>
    </location>
</feature>
<evidence type="ECO:0000256" key="4">
    <source>
        <dbReference type="ARBA" id="ARBA00022692"/>
    </source>
</evidence>
<comment type="subcellular location">
    <subcellularLocation>
        <location evidence="1">Cell membrane</location>
        <topology evidence="1">Multi-pass membrane protein</topology>
    </subcellularLocation>
</comment>
<feature type="transmembrane region" description="Helical" evidence="7">
    <location>
        <begin position="215"/>
        <end position="244"/>
    </location>
</feature>
<dbReference type="GO" id="GO:0005886">
    <property type="term" value="C:plasma membrane"/>
    <property type="evidence" value="ECO:0007669"/>
    <property type="project" value="UniProtKB-SubCell"/>
</dbReference>
<keyword evidence="5 7" id="KW-1133">Transmembrane helix</keyword>
<dbReference type="InterPro" id="IPR002010">
    <property type="entry name" value="T3SS_IM_R"/>
</dbReference>
<sequence>MTPLVQWLIEHMVVGVLVLTRLSMMLAAMPAIGAGVPRRVKAISTLTMTALLLPTIADRPGMQDLPDFDHLADLTIAIAREGMIGLLIGTTVQIVITGIQLAGEAITSTGGMQLGESMDEATRSSMPALARMVGMLVTAVMLLSGGHRIMLSLLVESFDSMPPGRVVFHASMMQAITDCMSGSLASGVRVSAPVVAALLLSNLVTGLISRTMPQINVLAVGLSVNALALLVVTSLTIGSVAWIFQDDLAANVERLSLIWSKGS</sequence>
<keyword evidence="4 7" id="KW-0812">Transmembrane</keyword>
<keyword evidence="8" id="KW-0282">Flagellum</keyword>
<evidence type="ECO:0000256" key="2">
    <source>
        <dbReference type="ARBA" id="ARBA00009772"/>
    </source>
</evidence>
<feature type="transmembrane region" description="Helical" evidence="7">
    <location>
        <begin position="190"/>
        <end position="208"/>
    </location>
</feature>
<dbReference type="OrthoDB" id="9797790at2"/>
<keyword evidence="9" id="KW-1185">Reference proteome</keyword>
<evidence type="ECO:0000256" key="5">
    <source>
        <dbReference type="ARBA" id="ARBA00022989"/>
    </source>
</evidence>
<proteinExistence type="inferred from homology"/>
<gene>
    <name evidence="8" type="ORF">Poly21_34560</name>
</gene>
<dbReference type="PANTHER" id="PTHR30065">
    <property type="entry name" value="FLAGELLAR BIOSYNTHETIC PROTEIN FLIR"/>
    <property type="match status" value="1"/>
</dbReference>
<keyword evidence="3" id="KW-1003">Cell membrane</keyword>
<dbReference type="GO" id="GO:0006605">
    <property type="term" value="P:protein targeting"/>
    <property type="evidence" value="ECO:0007669"/>
    <property type="project" value="InterPro"/>
</dbReference>
<organism evidence="8 9">
    <name type="scientific">Allorhodopirellula heiligendammensis</name>
    <dbReference type="NCBI Taxonomy" id="2714739"/>
    <lineage>
        <taxon>Bacteria</taxon>
        <taxon>Pseudomonadati</taxon>
        <taxon>Planctomycetota</taxon>
        <taxon>Planctomycetia</taxon>
        <taxon>Pirellulales</taxon>
        <taxon>Pirellulaceae</taxon>
        <taxon>Allorhodopirellula</taxon>
    </lineage>
</organism>
<name>A0A5C6BXQ7_9BACT</name>
<dbReference type="Proteomes" id="UP000319908">
    <property type="component" value="Unassembled WGS sequence"/>
</dbReference>
<dbReference type="EMBL" id="SJPU01000002">
    <property type="protein sequence ID" value="TWU16251.1"/>
    <property type="molecule type" value="Genomic_DNA"/>
</dbReference>
<comment type="similarity">
    <text evidence="2">Belongs to the FliR/MopE/SpaR family.</text>
</comment>
<dbReference type="PRINTS" id="PR00953">
    <property type="entry name" value="TYPE3IMRPROT"/>
</dbReference>
<accession>A0A5C6BXQ7</accession>
<keyword evidence="8" id="KW-0966">Cell projection</keyword>
<dbReference type="Pfam" id="PF01311">
    <property type="entry name" value="Bac_export_1"/>
    <property type="match status" value="1"/>
</dbReference>
<keyword evidence="6 7" id="KW-0472">Membrane</keyword>
<feature type="transmembrane region" description="Helical" evidence="7">
    <location>
        <begin position="133"/>
        <end position="155"/>
    </location>
</feature>
<evidence type="ECO:0000256" key="3">
    <source>
        <dbReference type="ARBA" id="ARBA00022475"/>
    </source>
</evidence>
<keyword evidence="8" id="KW-0969">Cilium</keyword>
<comment type="caution">
    <text evidence="8">The sequence shown here is derived from an EMBL/GenBank/DDBJ whole genome shotgun (WGS) entry which is preliminary data.</text>
</comment>
<protein>
    <submittedName>
        <fullName evidence="8">Flagellar biosynthesis protein FliR</fullName>
    </submittedName>
</protein>
<reference evidence="8 9" key="1">
    <citation type="journal article" date="2020" name="Antonie Van Leeuwenhoek">
        <title>Rhodopirellula heiligendammensis sp. nov., Rhodopirellula pilleata sp. nov., and Rhodopirellula solitaria sp. nov. isolated from natural or artificial marine surfaces in Northern Germany and California, USA, and emended description of the genus Rhodopirellula.</title>
        <authorList>
            <person name="Kallscheuer N."/>
            <person name="Wiegand S."/>
            <person name="Jogler M."/>
            <person name="Boedeker C."/>
            <person name="Peeters S.H."/>
            <person name="Rast P."/>
            <person name="Heuer A."/>
            <person name="Jetten M.S.M."/>
            <person name="Rohde M."/>
            <person name="Jogler C."/>
        </authorList>
    </citation>
    <scope>NUCLEOTIDE SEQUENCE [LARGE SCALE GENOMIC DNA]</scope>
    <source>
        <strain evidence="8 9">Poly21</strain>
    </source>
</reference>